<organism evidence="3 5">
    <name type="scientific">Vanilla planifolia</name>
    <name type="common">Vanilla</name>
    <dbReference type="NCBI Taxonomy" id="51239"/>
    <lineage>
        <taxon>Eukaryota</taxon>
        <taxon>Viridiplantae</taxon>
        <taxon>Streptophyta</taxon>
        <taxon>Embryophyta</taxon>
        <taxon>Tracheophyta</taxon>
        <taxon>Spermatophyta</taxon>
        <taxon>Magnoliopsida</taxon>
        <taxon>Liliopsida</taxon>
        <taxon>Asparagales</taxon>
        <taxon>Orchidaceae</taxon>
        <taxon>Vanilloideae</taxon>
        <taxon>Vanilleae</taxon>
        <taxon>Vanilla</taxon>
    </lineage>
</organism>
<feature type="compositionally biased region" description="Basic residues" evidence="1">
    <location>
        <begin position="71"/>
        <end position="82"/>
    </location>
</feature>
<comment type="caution">
    <text evidence="3">The sequence shown here is derived from an EMBL/GenBank/DDBJ whole genome shotgun (WGS) entry which is preliminary data.</text>
</comment>
<feature type="region of interest" description="Disordered" evidence="1">
    <location>
        <begin position="68"/>
        <end position="100"/>
    </location>
</feature>
<keyword evidence="4" id="KW-1185">Reference proteome</keyword>
<dbReference type="EMBL" id="JADCNM010000009">
    <property type="protein sequence ID" value="KAG0468584.1"/>
    <property type="molecule type" value="Genomic_DNA"/>
</dbReference>
<accession>A0A835QFC7</accession>
<dbReference type="Proteomes" id="UP000639772">
    <property type="component" value="Chromosome 9"/>
</dbReference>
<sequence>MKLWVSKSCRSRISISCSRFRDSTKCGCSRWARGEGKFGARKEEATFEDTETKSVKRKLSFGWAEEDVHRRKDKRDRSRKSAGHNGKPTASIRKKRARKGKKLNWRTFMLNHKDFFEEDEWDYQLKSKKG</sequence>
<evidence type="ECO:0000313" key="3">
    <source>
        <dbReference type="EMBL" id="KAG0468584.1"/>
    </source>
</evidence>
<evidence type="ECO:0000313" key="5">
    <source>
        <dbReference type="Proteomes" id="UP000639772"/>
    </source>
</evidence>
<evidence type="ECO:0000313" key="2">
    <source>
        <dbReference type="EMBL" id="KAG0466909.1"/>
    </source>
</evidence>
<reference evidence="4 5" key="1">
    <citation type="journal article" date="2020" name="Nat. Food">
        <title>A phased Vanilla planifolia genome enables genetic improvement of flavour and production.</title>
        <authorList>
            <person name="Hasing T."/>
            <person name="Tang H."/>
            <person name="Brym M."/>
            <person name="Khazi F."/>
            <person name="Huang T."/>
            <person name="Chambers A.H."/>
        </authorList>
    </citation>
    <scope>NUCLEOTIDE SEQUENCE [LARGE SCALE GENOMIC DNA]</scope>
    <source>
        <tissue evidence="3">Leaf</tissue>
    </source>
</reference>
<dbReference type="AlphaFoldDB" id="A0A835QFC7"/>
<evidence type="ECO:0000256" key="1">
    <source>
        <dbReference type="SAM" id="MobiDB-lite"/>
    </source>
</evidence>
<gene>
    <name evidence="3" type="ORF">HPP92_017912</name>
    <name evidence="2" type="ORF">HPP92_018489</name>
</gene>
<name>A0A835QFC7_VANPL</name>
<evidence type="ECO:0000313" key="4">
    <source>
        <dbReference type="Proteomes" id="UP000636800"/>
    </source>
</evidence>
<dbReference type="EMBL" id="JADCNL010000009">
    <property type="protein sequence ID" value="KAG0466909.1"/>
    <property type="molecule type" value="Genomic_DNA"/>
</dbReference>
<protein>
    <submittedName>
        <fullName evidence="3">Uncharacterized protein</fullName>
    </submittedName>
</protein>
<proteinExistence type="predicted"/>
<dbReference type="Proteomes" id="UP000636800">
    <property type="component" value="Unassembled WGS sequence"/>
</dbReference>